<keyword evidence="2" id="KW-1185">Reference proteome</keyword>
<evidence type="ECO:0000313" key="1">
    <source>
        <dbReference type="EMBL" id="PKI42147.1"/>
    </source>
</evidence>
<dbReference type="AlphaFoldDB" id="A0A2I0IDS8"/>
<gene>
    <name evidence="1" type="ORF">CRG98_037463</name>
</gene>
<sequence length="110" mass="12400">MQMNMRLQELPVYPFNLECFSYLNPRVIDEITQCRPPQPVAGVDRSTGSSKVYESICDTKTKTGPLKAMNARSIVADTPWDPRGPEIVTDSQIHAHYLKLMPLMCNLSSD</sequence>
<dbReference type="EMBL" id="PGOL01003227">
    <property type="protein sequence ID" value="PKI42147.1"/>
    <property type="molecule type" value="Genomic_DNA"/>
</dbReference>
<proteinExistence type="predicted"/>
<comment type="caution">
    <text evidence="1">The sequence shown here is derived from an EMBL/GenBank/DDBJ whole genome shotgun (WGS) entry which is preliminary data.</text>
</comment>
<dbReference type="Proteomes" id="UP000233551">
    <property type="component" value="Unassembled WGS sequence"/>
</dbReference>
<protein>
    <submittedName>
        <fullName evidence="1">Uncharacterized protein</fullName>
    </submittedName>
</protein>
<accession>A0A2I0IDS8</accession>
<reference evidence="1 2" key="1">
    <citation type="submission" date="2017-11" db="EMBL/GenBank/DDBJ databases">
        <title>De-novo sequencing of pomegranate (Punica granatum L.) genome.</title>
        <authorList>
            <person name="Akparov Z."/>
            <person name="Amiraslanov A."/>
            <person name="Hajiyeva S."/>
            <person name="Abbasov M."/>
            <person name="Kaur K."/>
            <person name="Hamwieh A."/>
            <person name="Solovyev V."/>
            <person name="Salamov A."/>
            <person name="Braich B."/>
            <person name="Kosarev P."/>
            <person name="Mahmoud A."/>
            <person name="Hajiyev E."/>
            <person name="Babayeva S."/>
            <person name="Izzatullayeva V."/>
            <person name="Mammadov A."/>
            <person name="Mammadov A."/>
            <person name="Sharifova S."/>
            <person name="Ojaghi J."/>
            <person name="Eynullazada K."/>
            <person name="Bayramov B."/>
            <person name="Abdulazimova A."/>
            <person name="Shahmuradov I."/>
        </authorList>
    </citation>
    <scope>NUCLEOTIDE SEQUENCE [LARGE SCALE GENOMIC DNA]</scope>
    <source>
        <strain evidence="2">cv. AG2017</strain>
        <tissue evidence="1">Leaf</tissue>
    </source>
</reference>
<organism evidence="1 2">
    <name type="scientific">Punica granatum</name>
    <name type="common">Pomegranate</name>
    <dbReference type="NCBI Taxonomy" id="22663"/>
    <lineage>
        <taxon>Eukaryota</taxon>
        <taxon>Viridiplantae</taxon>
        <taxon>Streptophyta</taxon>
        <taxon>Embryophyta</taxon>
        <taxon>Tracheophyta</taxon>
        <taxon>Spermatophyta</taxon>
        <taxon>Magnoliopsida</taxon>
        <taxon>eudicotyledons</taxon>
        <taxon>Gunneridae</taxon>
        <taxon>Pentapetalae</taxon>
        <taxon>rosids</taxon>
        <taxon>malvids</taxon>
        <taxon>Myrtales</taxon>
        <taxon>Lythraceae</taxon>
        <taxon>Punica</taxon>
    </lineage>
</organism>
<name>A0A2I0IDS8_PUNGR</name>
<evidence type="ECO:0000313" key="2">
    <source>
        <dbReference type="Proteomes" id="UP000233551"/>
    </source>
</evidence>